<dbReference type="EMBL" id="FQXU01000003">
    <property type="protein sequence ID" value="SHH56356.1"/>
    <property type="molecule type" value="Genomic_DNA"/>
</dbReference>
<gene>
    <name evidence="1" type="ORF">SAMN02745941_00367</name>
</gene>
<dbReference type="RefSeq" id="WP_073016101.1">
    <property type="nucleotide sequence ID" value="NZ_FQXU01000003.1"/>
</dbReference>
<evidence type="ECO:0000313" key="1">
    <source>
        <dbReference type="EMBL" id="SHH56356.1"/>
    </source>
</evidence>
<sequence length="131" mass="15063">MENIEVDSLADLIAEYMSNYTQDITDNVKKAVDVVAKETNQEIKKHITFKQPTGKYVKAFRVKKSYEDGYKKVNTWYVGNGQHRLTHLLENGHALHQGGRTEAYPHIIYGEELAKRRMEELSKEAIKDAGH</sequence>
<protein>
    <submittedName>
        <fullName evidence="1">Uncharacterized protein</fullName>
    </submittedName>
</protein>
<dbReference type="Proteomes" id="UP000184241">
    <property type="component" value="Unassembled WGS sequence"/>
</dbReference>
<dbReference type="InterPro" id="IPR010064">
    <property type="entry name" value="HK97-gp10_tail"/>
</dbReference>
<name>A0A1M5U0F6_9CLOT</name>
<dbReference type="AlphaFoldDB" id="A0A1M5U0F6"/>
<accession>A0A1M5U0F6</accession>
<evidence type="ECO:0000313" key="2">
    <source>
        <dbReference type="Proteomes" id="UP000184241"/>
    </source>
</evidence>
<reference evidence="1 2" key="1">
    <citation type="submission" date="2016-11" db="EMBL/GenBank/DDBJ databases">
        <authorList>
            <person name="Jaros S."/>
            <person name="Januszkiewicz K."/>
            <person name="Wedrychowicz H."/>
        </authorList>
    </citation>
    <scope>NUCLEOTIDE SEQUENCE [LARGE SCALE GENOMIC DNA]</scope>
    <source>
        <strain evidence="1 2">DSM 6191</strain>
    </source>
</reference>
<proteinExistence type="predicted"/>
<dbReference type="Pfam" id="PF04883">
    <property type="entry name" value="HK97-gp10_like"/>
    <property type="match status" value="1"/>
</dbReference>
<organism evidence="1 2">
    <name type="scientific">Clostridium intestinale DSM 6191</name>
    <dbReference type="NCBI Taxonomy" id="1121320"/>
    <lineage>
        <taxon>Bacteria</taxon>
        <taxon>Bacillati</taxon>
        <taxon>Bacillota</taxon>
        <taxon>Clostridia</taxon>
        <taxon>Eubacteriales</taxon>
        <taxon>Clostridiaceae</taxon>
        <taxon>Clostridium</taxon>
    </lineage>
</organism>